<evidence type="ECO:0000313" key="4">
    <source>
        <dbReference type="EMBL" id="KRM44244.1"/>
    </source>
</evidence>
<dbReference type="InterPro" id="IPR029069">
    <property type="entry name" value="HotDog_dom_sf"/>
</dbReference>
<evidence type="ECO:0000259" key="3">
    <source>
        <dbReference type="Pfam" id="PF03061"/>
    </source>
</evidence>
<dbReference type="PATRIC" id="fig|1423786.4.peg.767"/>
<protein>
    <recommendedName>
        <fullName evidence="3">Thioesterase domain-containing protein</fullName>
    </recommendedName>
</protein>
<gene>
    <name evidence="4" type="ORF">FD47_GL000731</name>
</gene>
<dbReference type="Gene3D" id="3.10.129.10">
    <property type="entry name" value="Hotdog Thioesterase"/>
    <property type="match status" value="1"/>
</dbReference>
<evidence type="ECO:0000256" key="1">
    <source>
        <dbReference type="ARBA" id="ARBA00008324"/>
    </source>
</evidence>
<dbReference type="InterPro" id="IPR003736">
    <property type="entry name" value="PAAI_dom"/>
</dbReference>
<dbReference type="Proteomes" id="UP000051010">
    <property type="component" value="Unassembled WGS sequence"/>
</dbReference>
<dbReference type="NCBIfam" id="TIGR00369">
    <property type="entry name" value="unchar_dom_1"/>
    <property type="match status" value="1"/>
</dbReference>
<accession>A0A0R1YU77</accession>
<dbReference type="CDD" id="cd03443">
    <property type="entry name" value="PaaI_thioesterase"/>
    <property type="match status" value="1"/>
</dbReference>
<evidence type="ECO:0000313" key="5">
    <source>
        <dbReference type="Proteomes" id="UP000051010"/>
    </source>
</evidence>
<comment type="caution">
    <text evidence="4">The sequence shown here is derived from an EMBL/GenBank/DDBJ whole genome shotgun (WGS) entry which is preliminary data.</text>
</comment>
<dbReference type="PANTHER" id="PTHR43240">
    <property type="entry name" value="1,4-DIHYDROXY-2-NAPHTHOYL-COA THIOESTERASE 1"/>
    <property type="match status" value="1"/>
</dbReference>
<sequence>MIYVKNLMDLLGIKIIAVNKTNAIISLEVTDSIKQPYGVVHGGINAVLAETAASLGANENVSANSHAVGIDISTQHLAAVSSGVLTATAVPVHTGRKIQTWHVEIKNNDRLTSTSTVTLLVEK</sequence>
<dbReference type="EMBL" id="AZFZ01000017">
    <property type="protein sequence ID" value="KRM44244.1"/>
    <property type="molecule type" value="Genomic_DNA"/>
</dbReference>
<keyword evidence="2" id="KW-0378">Hydrolase</keyword>
<organism evidence="4 5">
    <name type="scientific">Lentilactobacillus parafarraginis DSM 18390 = JCM 14109</name>
    <dbReference type="NCBI Taxonomy" id="1423786"/>
    <lineage>
        <taxon>Bacteria</taxon>
        <taxon>Bacillati</taxon>
        <taxon>Bacillota</taxon>
        <taxon>Bacilli</taxon>
        <taxon>Lactobacillales</taxon>
        <taxon>Lactobacillaceae</taxon>
        <taxon>Lentilactobacillus</taxon>
    </lineage>
</organism>
<proteinExistence type="inferred from homology"/>
<dbReference type="SUPFAM" id="SSF54637">
    <property type="entry name" value="Thioesterase/thiol ester dehydrase-isomerase"/>
    <property type="match status" value="1"/>
</dbReference>
<dbReference type="GO" id="GO:0061522">
    <property type="term" value="F:1,4-dihydroxy-2-naphthoyl-CoA thioesterase activity"/>
    <property type="evidence" value="ECO:0007669"/>
    <property type="project" value="TreeGrafter"/>
</dbReference>
<reference evidence="4 5" key="1">
    <citation type="journal article" date="2015" name="Genome Announc.">
        <title>Expanding the biotechnology potential of lactobacilli through comparative genomics of 213 strains and associated genera.</title>
        <authorList>
            <person name="Sun Z."/>
            <person name="Harris H.M."/>
            <person name="McCann A."/>
            <person name="Guo C."/>
            <person name="Argimon S."/>
            <person name="Zhang W."/>
            <person name="Yang X."/>
            <person name="Jeffery I.B."/>
            <person name="Cooney J.C."/>
            <person name="Kagawa T.F."/>
            <person name="Liu W."/>
            <person name="Song Y."/>
            <person name="Salvetti E."/>
            <person name="Wrobel A."/>
            <person name="Rasinkangas P."/>
            <person name="Parkhill J."/>
            <person name="Rea M.C."/>
            <person name="O'Sullivan O."/>
            <person name="Ritari J."/>
            <person name="Douillard F.P."/>
            <person name="Paul Ross R."/>
            <person name="Yang R."/>
            <person name="Briner A.E."/>
            <person name="Felis G.E."/>
            <person name="de Vos W.M."/>
            <person name="Barrangou R."/>
            <person name="Klaenhammer T.R."/>
            <person name="Caufield P.W."/>
            <person name="Cui Y."/>
            <person name="Zhang H."/>
            <person name="O'Toole P.W."/>
        </authorList>
    </citation>
    <scope>NUCLEOTIDE SEQUENCE [LARGE SCALE GENOMIC DNA]</scope>
    <source>
        <strain evidence="4 5">DSM 18390</strain>
    </source>
</reference>
<feature type="domain" description="Thioesterase" evidence="3">
    <location>
        <begin position="37"/>
        <end position="111"/>
    </location>
</feature>
<dbReference type="InterPro" id="IPR006683">
    <property type="entry name" value="Thioestr_dom"/>
</dbReference>
<name>A0A0R1YU77_9LACO</name>
<dbReference type="AlphaFoldDB" id="A0A0R1YU77"/>
<evidence type="ECO:0000256" key="2">
    <source>
        <dbReference type="ARBA" id="ARBA00022801"/>
    </source>
</evidence>
<comment type="similarity">
    <text evidence="1">Belongs to the thioesterase PaaI family.</text>
</comment>
<dbReference type="PANTHER" id="PTHR43240:SF5">
    <property type="entry name" value="1,4-DIHYDROXY-2-NAPHTHOYL-COA THIOESTERASE 1"/>
    <property type="match status" value="1"/>
</dbReference>
<dbReference type="Pfam" id="PF03061">
    <property type="entry name" value="4HBT"/>
    <property type="match status" value="1"/>
</dbReference>
<dbReference type="GO" id="GO:0005829">
    <property type="term" value="C:cytosol"/>
    <property type="evidence" value="ECO:0007669"/>
    <property type="project" value="TreeGrafter"/>
</dbReference>